<gene>
    <name evidence="2" type="primary">LOC127565823</name>
</gene>
<organism evidence="1 2">
    <name type="scientific">Drosophila albomicans</name>
    <name type="common">Fruit fly</name>
    <dbReference type="NCBI Taxonomy" id="7291"/>
    <lineage>
        <taxon>Eukaryota</taxon>
        <taxon>Metazoa</taxon>
        <taxon>Ecdysozoa</taxon>
        <taxon>Arthropoda</taxon>
        <taxon>Hexapoda</taxon>
        <taxon>Insecta</taxon>
        <taxon>Pterygota</taxon>
        <taxon>Neoptera</taxon>
        <taxon>Endopterygota</taxon>
        <taxon>Diptera</taxon>
        <taxon>Brachycera</taxon>
        <taxon>Muscomorpha</taxon>
        <taxon>Ephydroidea</taxon>
        <taxon>Drosophilidae</taxon>
        <taxon>Drosophila</taxon>
    </lineage>
</organism>
<protein>
    <submittedName>
        <fullName evidence="2">Uncharacterized protein LOC127565823</fullName>
    </submittedName>
</protein>
<dbReference type="Proteomes" id="UP000515160">
    <property type="component" value="Chromosome 2R"/>
</dbReference>
<evidence type="ECO:0000313" key="2">
    <source>
        <dbReference type="RefSeq" id="XP_051862402.1"/>
    </source>
</evidence>
<accession>A0A9C6T9L5</accession>
<name>A0A9C6T9L5_DROAB</name>
<reference evidence="2" key="1">
    <citation type="submission" date="2025-08" db="UniProtKB">
        <authorList>
            <consortium name="RefSeq"/>
        </authorList>
    </citation>
    <scope>IDENTIFICATION</scope>
    <source>
        <strain evidence="2">15112-1751.03</strain>
        <tissue evidence="2">Whole Adult</tissue>
    </source>
</reference>
<sequence>MQGTIRAAFAAAGLHSKYTINGTMYQIAGQSNSDPYNDILSVFTGIQLWRAGNLKTDIQRTTIIVSMPPEYLLFLHNSGNRHYNGIGRPWSTWNECCFGSSMYIRIAIRD</sequence>
<proteinExistence type="predicted"/>
<dbReference type="AlphaFoldDB" id="A0A9C6T9L5"/>
<keyword evidence="1" id="KW-1185">Reference proteome</keyword>
<dbReference type="RefSeq" id="XP_051862402.1">
    <property type="nucleotide sequence ID" value="XM_052006442.1"/>
</dbReference>
<evidence type="ECO:0000313" key="1">
    <source>
        <dbReference type="Proteomes" id="UP000515160"/>
    </source>
</evidence>
<dbReference type="GeneID" id="127565823"/>